<dbReference type="EMBL" id="JFBM01000072">
    <property type="protein sequence ID" value="KFU75375.1"/>
    <property type="molecule type" value="Genomic_DNA"/>
</dbReference>
<dbReference type="GO" id="GO:0071949">
    <property type="term" value="F:FAD binding"/>
    <property type="evidence" value="ECO:0007669"/>
    <property type="project" value="InterPro"/>
</dbReference>
<dbReference type="Pfam" id="PF01494">
    <property type="entry name" value="FAD_binding_3"/>
    <property type="match status" value="1"/>
</dbReference>
<gene>
    <name evidence="3" type="ORF">BB31_41830</name>
</gene>
<evidence type="ECO:0000313" key="4">
    <source>
        <dbReference type="Proteomes" id="UP000256220"/>
    </source>
</evidence>
<evidence type="ECO:0000256" key="1">
    <source>
        <dbReference type="SAM" id="MobiDB-lite"/>
    </source>
</evidence>
<evidence type="ECO:0000259" key="2">
    <source>
        <dbReference type="Pfam" id="PF01494"/>
    </source>
</evidence>
<dbReference type="PANTHER" id="PTHR43422">
    <property type="entry name" value="THIAMINE THIAZOLE SYNTHASE"/>
    <property type="match status" value="1"/>
</dbReference>
<dbReference type="GO" id="GO:0004497">
    <property type="term" value="F:monooxygenase activity"/>
    <property type="evidence" value="ECO:0007669"/>
    <property type="project" value="UniProtKB-KW"/>
</dbReference>
<comment type="caution">
    <text evidence="3">The sequence shown here is derived from an EMBL/GenBank/DDBJ whole genome shotgun (WGS) entry which is preliminary data.</text>
</comment>
<keyword evidence="3" id="KW-0560">Oxidoreductase</keyword>
<keyword evidence="3" id="KW-0503">Monooxygenase</keyword>
<feature type="region of interest" description="Disordered" evidence="1">
    <location>
        <begin position="441"/>
        <end position="462"/>
    </location>
</feature>
<dbReference type="Gene3D" id="3.50.50.60">
    <property type="entry name" value="FAD/NAD(P)-binding domain"/>
    <property type="match status" value="1"/>
</dbReference>
<keyword evidence="4" id="KW-1185">Reference proteome</keyword>
<feature type="domain" description="FAD-binding" evidence="2">
    <location>
        <begin position="10"/>
        <end position="347"/>
    </location>
</feature>
<proteinExistence type="predicted"/>
<reference evidence="3 4" key="1">
    <citation type="journal article" date="2014" name="Genome Announc.">
        <title>Draft Genome Sequence of Amycolatopsis lurida NRRL 2430, Producer of the Glycopeptide Family Antibiotic Ristocetin.</title>
        <authorList>
            <person name="Kwun M.J."/>
            <person name="Hong H.J."/>
        </authorList>
    </citation>
    <scope>NUCLEOTIDE SEQUENCE [LARGE SCALE GENOMIC DNA]</scope>
    <source>
        <strain evidence="3 4">NRRL 2430</strain>
    </source>
</reference>
<sequence length="462" mass="49739">MGQLIGDRAVVLGAGMAGLLTARVLSESYRSVVIVDRDEVEGVEGARRGVPQGRHAHALLAKGQQILQELFPGLDGELAASNVPAGDLAGDLRWYFNGQRLAPARSGLMSVSSTRPVLELHVRTRVAALPQVSFKTPFAVRGLRTGGQGRIIGVTIAGDDGEIEELAADLVVDATGRGSRSPVWLKELGFAPPEEDRIVINLAYTTRRFLLNSDPYGADLSINPVASLDNPRGGFFPKLHDGSSMLSLTGMLGDHPPTDPEGFLAFAKTLAAPEIYEAVKHAEPLDDPVTFKYPASVRRRYERLVDFPRGFLVIGDGVCSFNPVYGQGMTVAALEATVLREQLAQGIEPDAIQFFRAIAPLIDSPWDISAGGDLNFPGVEGPRTLKVRMGNAFMGKLHTAATRDPRVTEAFFRVAGLVDPPQALMRPSMILRVLRNSKPAADTGRLPVSEQVHVESGSRNDQ</sequence>
<dbReference type="SUPFAM" id="SSF51905">
    <property type="entry name" value="FAD/NAD(P)-binding domain"/>
    <property type="match status" value="1"/>
</dbReference>
<name>A0A2P2FF80_AMYLU</name>
<dbReference type="PANTHER" id="PTHR43422:SF3">
    <property type="entry name" value="THIAMINE THIAZOLE SYNTHASE"/>
    <property type="match status" value="1"/>
</dbReference>
<dbReference type="Proteomes" id="UP000256220">
    <property type="component" value="Unassembled WGS sequence"/>
</dbReference>
<dbReference type="RefSeq" id="WP_034324476.1">
    <property type="nucleotide sequence ID" value="NZ_JFBM01000072.1"/>
</dbReference>
<dbReference type="AlphaFoldDB" id="A0A2P2FF80"/>
<feature type="compositionally biased region" description="Basic and acidic residues" evidence="1">
    <location>
        <begin position="452"/>
        <end position="462"/>
    </location>
</feature>
<organism evidence="3 4">
    <name type="scientific">Amycolatopsis lurida NRRL 2430</name>
    <dbReference type="NCBI Taxonomy" id="1460371"/>
    <lineage>
        <taxon>Bacteria</taxon>
        <taxon>Bacillati</taxon>
        <taxon>Actinomycetota</taxon>
        <taxon>Actinomycetes</taxon>
        <taxon>Pseudonocardiales</taxon>
        <taxon>Pseudonocardiaceae</taxon>
        <taxon>Amycolatopsis</taxon>
    </lineage>
</organism>
<accession>A0A2P2FF80</accession>
<dbReference type="InterPro" id="IPR002938">
    <property type="entry name" value="FAD-bd"/>
</dbReference>
<evidence type="ECO:0000313" key="3">
    <source>
        <dbReference type="EMBL" id="KFU75375.1"/>
    </source>
</evidence>
<dbReference type="InterPro" id="IPR036188">
    <property type="entry name" value="FAD/NAD-bd_sf"/>
</dbReference>
<protein>
    <submittedName>
        <fullName evidence="3">FAD-binding monooxygenase</fullName>
    </submittedName>
</protein>